<dbReference type="Proteomes" id="UP000217954">
    <property type="component" value="Chromosome"/>
</dbReference>
<dbReference type="GO" id="GO:0046872">
    <property type="term" value="F:metal ion binding"/>
    <property type="evidence" value="ECO:0007669"/>
    <property type="project" value="InterPro"/>
</dbReference>
<dbReference type="SUPFAM" id="SSF109854">
    <property type="entry name" value="DinB/YfiT-like putative metalloenzymes"/>
    <property type="match status" value="1"/>
</dbReference>
<dbReference type="Pfam" id="PF11716">
    <property type="entry name" value="MDMPI_N"/>
    <property type="match status" value="1"/>
</dbReference>
<proteinExistence type="predicted"/>
<dbReference type="NCBIfam" id="TIGR03083">
    <property type="entry name" value="maleylpyruvate isomerase family mycothiol-dependent enzyme"/>
    <property type="match status" value="1"/>
</dbReference>
<dbReference type="OrthoDB" id="5178565at2"/>
<name>A0A1Z4EUV8_9MYCO</name>
<protein>
    <recommendedName>
        <fullName evidence="1">Mycothiol-dependent maleylpyruvate isomerase metal-binding domain-containing protein</fullName>
    </recommendedName>
</protein>
<dbReference type="InterPro" id="IPR017517">
    <property type="entry name" value="Maleyloyr_isom"/>
</dbReference>
<dbReference type="EMBL" id="AP018165">
    <property type="protein sequence ID" value="BAX96740.1"/>
    <property type="molecule type" value="Genomic_DNA"/>
</dbReference>
<evidence type="ECO:0000313" key="2">
    <source>
        <dbReference type="EMBL" id="BAX96740.1"/>
    </source>
</evidence>
<reference evidence="2 3" key="2">
    <citation type="journal article" date="2017" name="Int. J. Syst. Evol. Microbiol.">
        <title>Mycobacterium stephanolepidis sp. nov., a rapidly growing species related to Mycobacterium chelonae, isolated from marine teleost fish, Stephanolepis cirrhifer.</title>
        <authorList>
            <person name="Fukano H."/>
            <person name="Wada S."/>
            <person name="Kurata O."/>
            <person name="Katayama K."/>
            <person name="Fujiwara N."/>
            <person name="Hoshino Y."/>
        </authorList>
    </citation>
    <scope>NUCLEOTIDE SEQUENCE [LARGE SCALE GENOMIC DNA]</scope>
    <source>
        <strain evidence="2 3">NJB0901</strain>
    </source>
</reference>
<keyword evidence="3" id="KW-1185">Reference proteome</keyword>
<dbReference type="RefSeq" id="WP_096500013.1">
    <property type="nucleotide sequence ID" value="NZ_AP018165.1"/>
</dbReference>
<evidence type="ECO:0000259" key="1">
    <source>
        <dbReference type="Pfam" id="PF11716"/>
    </source>
</evidence>
<sequence length="203" mass="22042">MDTDVMWAHIDAGRSGVADMLSSLTPEQWSAPSLCDDWTVRDVAVHLTQAHMRLGQFLSVAVRSGLRFDTMIRRAAQDDGLSPKEIVAALRGMVGSRRKAPGAFPLLDVMVHTQDIAIPLGIDRRMPPDAAIDSAERLWGMRFPLHLARASRGFSFRATDCDFTIGRGPEVTGPIRDIVLVLSGRQAGLTGLSGAADRIRLGV</sequence>
<dbReference type="InterPro" id="IPR024344">
    <property type="entry name" value="MDMPI_metal-binding"/>
</dbReference>
<gene>
    <name evidence="2" type="ORF">MSTE_01412</name>
</gene>
<dbReference type="KEGG" id="mste:MSTE_01412"/>
<dbReference type="AlphaFoldDB" id="A0A1Z4EUV8"/>
<organism evidence="2 3">
    <name type="scientific">[Mycobacterium] stephanolepidis</name>
    <dbReference type="NCBI Taxonomy" id="1520670"/>
    <lineage>
        <taxon>Bacteria</taxon>
        <taxon>Bacillati</taxon>
        <taxon>Actinomycetota</taxon>
        <taxon>Actinomycetes</taxon>
        <taxon>Mycobacteriales</taxon>
        <taxon>Mycobacteriaceae</taxon>
        <taxon>Mycobacteroides</taxon>
    </lineage>
</organism>
<accession>A0A1Z4EUV8</accession>
<dbReference type="Gene3D" id="1.20.120.450">
    <property type="entry name" value="dinb family like domain"/>
    <property type="match status" value="1"/>
</dbReference>
<feature type="domain" description="Mycothiol-dependent maleylpyruvate isomerase metal-binding" evidence="1">
    <location>
        <begin position="13"/>
        <end position="105"/>
    </location>
</feature>
<evidence type="ECO:0000313" key="3">
    <source>
        <dbReference type="Proteomes" id="UP000217954"/>
    </source>
</evidence>
<reference evidence="3" key="1">
    <citation type="journal article" date="2017" name="Genome Announc.">
        <title>Complete Genome Sequence of Mycobacterium stephanolepidis.</title>
        <authorList>
            <person name="Fukano H."/>
            <person name="Yoshida M."/>
            <person name="Katayama Y."/>
            <person name="Omatsu T."/>
            <person name="Mizutani T."/>
            <person name="Kurata O."/>
            <person name="Wada S."/>
            <person name="Hoshino Y."/>
        </authorList>
    </citation>
    <scope>NUCLEOTIDE SEQUENCE [LARGE SCALE GENOMIC DNA]</scope>
    <source>
        <strain evidence="3">NJB0901</strain>
    </source>
</reference>
<dbReference type="InterPro" id="IPR034660">
    <property type="entry name" value="DinB/YfiT-like"/>
</dbReference>